<dbReference type="OrthoDB" id="9793828at2"/>
<evidence type="ECO:0000256" key="2">
    <source>
        <dbReference type="ARBA" id="ARBA00022475"/>
    </source>
</evidence>
<dbReference type="RefSeq" id="WP_106869527.1">
    <property type="nucleotide sequence ID" value="NZ_CP053841.1"/>
</dbReference>
<keyword evidence="4 6" id="KW-1133">Transmembrane helix</keyword>
<evidence type="ECO:0000313" key="8">
    <source>
        <dbReference type="Proteomes" id="UP000240535"/>
    </source>
</evidence>
<feature type="transmembrane region" description="Helical" evidence="6">
    <location>
        <begin position="173"/>
        <end position="190"/>
    </location>
</feature>
<feature type="transmembrane region" description="Helical" evidence="6">
    <location>
        <begin position="116"/>
        <end position="136"/>
    </location>
</feature>
<accession>A0A2P8R3L7</accession>
<comment type="similarity">
    <text evidence="6">Belongs to the BI1 family.</text>
</comment>
<reference evidence="8" key="1">
    <citation type="submission" date="2017-10" db="EMBL/GenBank/DDBJ databases">
        <title>Campylobacter species from seals.</title>
        <authorList>
            <person name="Gilbert M.J."/>
            <person name="Zomer A.L."/>
            <person name="Timmerman A.J."/>
            <person name="Duim B."/>
            <person name="Wagenaar J.A."/>
        </authorList>
    </citation>
    <scope>NUCLEOTIDE SEQUENCE [LARGE SCALE GENOMIC DNA]</scope>
    <source>
        <strain evidence="8">17S00004-5</strain>
    </source>
</reference>
<evidence type="ECO:0000256" key="1">
    <source>
        <dbReference type="ARBA" id="ARBA00004651"/>
    </source>
</evidence>
<protein>
    <recommendedName>
        <fullName evidence="9">BAX inhibitor (BI)-1/YccA family protein</fullName>
    </recommendedName>
</protein>
<dbReference type="EMBL" id="PDHH01000001">
    <property type="protein sequence ID" value="PSM53090.1"/>
    <property type="molecule type" value="Genomic_DNA"/>
</dbReference>
<organism evidence="7 8">
    <name type="scientific">Campylobacter blaseri</name>
    <dbReference type="NCBI Taxonomy" id="2042961"/>
    <lineage>
        <taxon>Bacteria</taxon>
        <taxon>Pseudomonadati</taxon>
        <taxon>Campylobacterota</taxon>
        <taxon>Epsilonproteobacteria</taxon>
        <taxon>Campylobacterales</taxon>
        <taxon>Campylobacteraceae</taxon>
        <taxon>Campylobacter</taxon>
    </lineage>
</organism>
<dbReference type="InterPro" id="IPR006214">
    <property type="entry name" value="Bax_inhibitor_1-related"/>
</dbReference>
<comment type="caution">
    <text evidence="7">The sequence shown here is derived from an EMBL/GenBank/DDBJ whole genome shotgun (WGS) entry which is preliminary data.</text>
</comment>
<proteinExistence type="inferred from homology"/>
<keyword evidence="5 6" id="KW-0472">Membrane</keyword>
<evidence type="ECO:0000256" key="3">
    <source>
        <dbReference type="ARBA" id="ARBA00022692"/>
    </source>
</evidence>
<keyword evidence="3 6" id="KW-0812">Transmembrane</keyword>
<evidence type="ECO:0008006" key="9">
    <source>
        <dbReference type="Google" id="ProtNLM"/>
    </source>
</evidence>
<keyword evidence="2" id="KW-1003">Cell membrane</keyword>
<feature type="transmembrane region" description="Helical" evidence="6">
    <location>
        <begin position="61"/>
        <end position="78"/>
    </location>
</feature>
<evidence type="ECO:0000256" key="5">
    <source>
        <dbReference type="ARBA" id="ARBA00023136"/>
    </source>
</evidence>
<feature type="transmembrane region" description="Helical" evidence="6">
    <location>
        <begin position="202"/>
        <end position="228"/>
    </location>
</feature>
<feature type="transmembrane region" description="Helical" evidence="6">
    <location>
        <begin position="85"/>
        <end position="110"/>
    </location>
</feature>
<feature type="transmembrane region" description="Helical" evidence="6">
    <location>
        <begin position="148"/>
        <end position="167"/>
    </location>
</feature>
<evidence type="ECO:0000313" key="7">
    <source>
        <dbReference type="EMBL" id="PSM53090.1"/>
    </source>
</evidence>
<evidence type="ECO:0000256" key="4">
    <source>
        <dbReference type="ARBA" id="ARBA00022989"/>
    </source>
</evidence>
<dbReference type="PANTHER" id="PTHR23291:SF115">
    <property type="entry name" value="MODULATOR OF FTSH PROTEASE YCCA"/>
    <property type="match status" value="1"/>
</dbReference>
<dbReference type="Proteomes" id="UP000240535">
    <property type="component" value="Unassembled WGS sequence"/>
</dbReference>
<dbReference type="Pfam" id="PF01027">
    <property type="entry name" value="Bax1-I"/>
    <property type="match status" value="1"/>
</dbReference>
<gene>
    <name evidence="7" type="ORF">CQ405_00630</name>
</gene>
<dbReference type="PANTHER" id="PTHR23291">
    <property type="entry name" value="BAX INHIBITOR-RELATED"/>
    <property type="match status" value="1"/>
</dbReference>
<comment type="subcellular location">
    <subcellularLocation>
        <location evidence="1">Cell membrane</location>
        <topology evidence="1">Multi-pass membrane protein</topology>
    </subcellularLocation>
</comment>
<dbReference type="CDD" id="cd10432">
    <property type="entry name" value="BI-1-like_bacterial"/>
    <property type="match status" value="1"/>
</dbReference>
<dbReference type="AlphaFoldDB" id="A0A2P8R3L7"/>
<keyword evidence="8" id="KW-1185">Reference proteome</keyword>
<evidence type="ECO:0000256" key="6">
    <source>
        <dbReference type="RuleBase" id="RU004379"/>
    </source>
</evidence>
<name>A0A2P8R3L7_9BACT</name>
<dbReference type="GO" id="GO:0005886">
    <property type="term" value="C:plasma membrane"/>
    <property type="evidence" value="ECO:0007669"/>
    <property type="project" value="UniProtKB-SubCell"/>
</dbReference>
<sequence>MSLYDREYASKENSYELEQGITQGALSTFIKDTYKLITASLIAAVAGAYTGMQFLTFYSPILFLIVELGLLFGMQFAVRKGKNSVALTLLFAFTFITGLTLGPILNMYIGMGAAHVVTQAFVTTAVAFGGLTLYAMNTKTDFSSWAKPLFYALIGVIIVSLLNVFLFKSPMGSLVISGITAILFSAYILFDTQNIIRGRYDSPIMAAVGMYLNILNLFISLLNILGFLNRD</sequence>